<dbReference type="EMBL" id="JAULJQ010000002">
    <property type="protein sequence ID" value="MDO2408868.1"/>
    <property type="molecule type" value="Genomic_DNA"/>
</dbReference>
<comment type="caution">
    <text evidence="1">The sequence shown here is derived from an EMBL/GenBank/DDBJ whole genome shotgun (WGS) entry which is preliminary data.</text>
</comment>
<dbReference type="InterPro" id="IPR035994">
    <property type="entry name" value="Nucleoside_phosphorylase_sf"/>
</dbReference>
<proteinExistence type="predicted"/>
<name>A0ABT8T807_9BACT</name>
<reference evidence="1 2" key="1">
    <citation type="submission" date="2023-06" db="EMBL/GenBank/DDBJ databases">
        <title>Campylobacter magnum sp. nov., isolated from cecal contents of domestic pigs (Sus scrofa domesticus).</title>
        <authorList>
            <person name="Papic B."/>
            <person name="Gruntar I."/>
        </authorList>
    </citation>
    <scope>NUCLEOTIDE SEQUENCE [LARGE SCALE GENOMIC DNA]</scope>
    <source>
        <strain evidence="2">34484-21</strain>
    </source>
</reference>
<keyword evidence="2" id="KW-1185">Reference proteome</keyword>
<accession>A0ABT8T807</accession>
<gene>
    <name evidence="1" type="ORF">Q2362_01980</name>
</gene>
<sequence>MDKNILFLCAGNGEVWSFAKSIGVGLVNSAMNLTKILAKNSSFEKVIFVGTCGLYKKGEIFDIIKSKAAVNIEISELLGLSYSPLSCDVPHETKINSSNFITTNKSVASKFYERGLVAENMEFFSVYKVAKSFGIPVFGVFCATNFCNENAHNDFIKNHKKAMDILENYINENYIRF</sequence>
<dbReference type="RefSeq" id="WP_302243620.1">
    <property type="nucleotide sequence ID" value="NZ_JAULJQ010000002.1"/>
</dbReference>
<dbReference type="Proteomes" id="UP001171111">
    <property type="component" value="Unassembled WGS sequence"/>
</dbReference>
<evidence type="ECO:0000313" key="1">
    <source>
        <dbReference type="EMBL" id="MDO2408868.1"/>
    </source>
</evidence>
<dbReference type="SUPFAM" id="SSF53167">
    <property type="entry name" value="Purine and uridine phosphorylases"/>
    <property type="match status" value="1"/>
</dbReference>
<organism evidence="1 2">
    <name type="scientific">Campylobacter magnus</name>
    <dbReference type="NCBI Taxonomy" id="3026462"/>
    <lineage>
        <taxon>Bacteria</taxon>
        <taxon>Pseudomonadati</taxon>
        <taxon>Campylobacterota</taxon>
        <taxon>Epsilonproteobacteria</taxon>
        <taxon>Campylobacterales</taxon>
        <taxon>Campylobacteraceae</taxon>
        <taxon>Campylobacter</taxon>
    </lineage>
</organism>
<evidence type="ECO:0000313" key="2">
    <source>
        <dbReference type="Proteomes" id="UP001171111"/>
    </source>
</evidence>
<dbReference type="Gene3D" id="3.40.50.1580">
    <property type="entry name" value="Nucleoside phosphorylase domain"/>
    <property type="match status" value="1"/>
</dbReference>
<protein>
    <submittedName>
        <fullName evidence="1">Purine-nucleoside phosphorylase</fullName>
    </submittedName>
</protein>